<name>A0A2Z7BXD9_9LAMI</name>
<dbReference type="Proteomes" id="UP000250235">
    <property type="component" value="Unassembled WGS sequence"/>
</dbReference>
<keyword evidence="2" id="KW-1185">Reference proteome</keyword>
<accession>A0A2Z7BXD9</accession>
<protein>
    <submittedName>
        <fullName evidence="1">Uncharacterized protein</fullName>
    </submittedName>
</protein>
<organism evidence="1 2">
    <name type="scientific">Dorcoceras hygrometricum</name>
    <dbReference type="NCBI Taxonomy" id="472368"/>
    <lineage>
        <taxon>Eukaryota</taxon>
        <taxon>Viridiplantae</taxon>
        <taxon>Streptophyta</taxon>
        <taxon>Embryophyta</taxon>
        <taxon>Tracheophyta</taxon>
        <taxon>Spermatophyta</taxon>
        <taxon>Magnoliopsida</taxon>
        <taxon>eudicotyledons</taxon>
        <taxon>Gunneridae</taxon>
        <taxon>Pentapetalae</taxon>
        <taxon>asterids</taxon>
        <taxon>lamiids</taxon>
        <taxon>Lamiales</taxon>
        <taxon>Gesneriaceae</taxon>
        <taxon>Didymocarpoideae</taxon>
        <taxon>Trichosporeae</taxon>
        <taxon>Loxocarpinae</taxon>
        <taxon>Dorcoceras</taxon>
    </lineage>
</organism>
<sequence length="100" mass="10765">MSVLTYTDHTTTTNYTLTAAQALSRSHLHGSGQITHSDQLRAFSSQHQAQILTFGKLRAATPLACTKTGQIALASLSIVHTTQLGGARDQHAYTQNISRS</sequence>
<evidence type="ECO:0000313" key="2">
    <source>
        <dbReference type="Proteomes" id="UP000250235"/>
    </source>
</evidence>
<proteinExistence type="predicted"/>
<dbReference type="AlphaFoldDB" id="A0A2Z7BXD9"/>
<dbReference type="EMBL" id="KV001312">
    <property type="protein sequence ID" value="KZV39139.1"/>
    <property type="molecule type" value="Genomic_DNA"/>
</dbReference>
<evidence type="ECO:0000313" key="1">
    <source>
        <dbReference type="EMBL" id="KZV39139.1"/>
    </source>
</evidence>
<reference evidence="1 2" key="1">
    <citation type="journal article" date="2015" name="Proc. Natl. Acad. Sci. U.S.A.">
        <title>The resurrection genome of Boea hygrometrica: A blueprint for survival of dehydration.</title>
        <authorList>
            <person name="Xiao L."/>
            <person name="Yang G."/>
            <person name="Zhang L."/>
            <person name="Yang X."/>
            <person name="Zhao S."/>
            <person name="Ji Z."/>
            <person name="Zhou Q."/>
            <person name="Hu M."/>
            <person name="Wang Y."/>
            <person name="Chen M."/>
            <person name="Xu Y."/>
            <person name="Jin H."/>
            <person name="Xiao X."/>
            <person name="Hu G."/>
            <person name="Bao F."/>
            <person name="Hu Y."/>
            <person name="Wan P."/>
            <person name="Li L."/>
            <person name="Deng X."/>
            <person name="Kuang T."/>
            <person name="Xiang C."/>
            <person name="Zhu J.K."/>
            <person name="Oliver M.J."/>
            <person name="He Y."/>
        </authorList>
    </citation>
    <scope>NUCLEOTIDE SEQUENCE [LARGE SCALE GENOMIC DNA]</scope>
    <source>
        <strain evidence="2">cv. XS01</strain>
    </source>
</reference>
<gene>
    <name evidence="1" type="ORF">F511_27481</name>
</gene>